<accession>A0A6V7VK50</accession>
<dbReference type="Proteomes" id="UP000580250">
    <property type="component" value="Unassembled WGS sequence"/>
</dbReference>
<gene>
    <name evidence="1" type="ORF">MENT_LOCUS27047</name>
</gene>
<dbReference type="AlphaFoldDB" id="A0A6V7VK50"/>
<proteinExistence type="predicted"/>
<dbReference type="Pfam" id="PF02312">
    <property type="entry name" value="CBF_beta"/>
    <property type="match status" value="1"/>
</dbReference>
<sequence>MSNNKQQISNDNVDENNSLTDTFLIELTRGICFAGIPHAKERERQQNLLQSVQISKRLHIAVPSNGLNLHLNLNNSNIVPEQNEVHFQSDILFNGIPIRIKGQINILTLFGVAQFEKLLAIQRGYTTDILLNDCKIPMNSIEAERRERLHKRLCRIRETLLKL</sequence>
<evidence type="ECO:0000313" key="1">
    <source>
        <dbReference type="EMBL" id="CAD2175327.1"/>
    </source>
</evidence>
<dbReference type="EMBL" id="CAJEWN010000252">
    <property type="protein sequence ID" value="CAD2175327.1"/>
    <property type="molecule type" value="Genomic_DNA"/>
</dbReference>
<dbReference type="InterPro" id="IPR036552">
    <property type="entry name" value="CBF_bsu_sf"/>
</dbReference>
<dbReference type="GO" id="GO:0003713">
    <property type="term" value="F:transcription coactivator activity"/>
    <property type="evidence" value="ECO:0007669"/>
    <property type="project" value="InterPro"/>
</dbReference>
<evidence type="ECO:0000313" key="2">
    <source>
        <dbReference type="Proteomes" id="UP000580250"/>
    </source>
</evidence>
<dbReference type="GO" id="GO:0005634">
    <property type="term" value="C:nucleus"/>
    <property type="evidence" value="ECO:0007669"/>
    <property type="project" value="InterPro"/>
</dbReference>
<comment type="caution">
    <text evidence="1">The sequence shown here is derived from an EMBL/GenBank/DDBJ whole genome shotgun (WGS) entry which is preliminary data.</text>
</comment>
<dbReference type="Gene3D" id="2.40.250.10">
    <property type="entry name" value="Core binding factor, beta subunit"/>
    <property type="match status" value="1"/>
</dbReference>
<reference evidence="1 2" key="1">
    <citation type="submission" date="2020-08" db="EMBL/GenBank/DDBJ databases">
        <authorList>
            <person name="Koutsovoulos G."/>
            <person name="Danchin GJ E."/>
        </authorList>
    </citation>
    <scope>NUCLEOTIDE SEQUENCE [LARGE SCALE GENOMIC DNA]</scope>
</reference>
<dbReference type="SUPFAM" id="SSF50723">
    <property type="entry name" value="Core binding factor beta, CBF"/>
    <property type="match status" value="1"/>
</dbReference>
<dbReference type="OrthoDB" id="10026505at2759"/>
<name>A0A6V7VK50_MELEN</name>
<protein>
    <submittedName>
        <fullName evidence="1">Uncharacterized protein</fullName>
    </submittedName>
</protein>
<dbReference type="InterPro" id="IPR003417">
    <property type="entry name" value="CBF_beta"/>
</dbReference>
<organism evidence="1 2">
    <name type="scientific">Meloidogyne enterolobii</name>
    <name type="common">Root-knot nematode worm</name>
    <name type="synonym">Meloidogyne mayaguensis</name>
    <dbReference type="NCBI Taxonomy" id="390850"/>
    <lineage>
        <taxon>Eukaryota</taxon>
        <taxon>Metazoa</taxon>
        <taxon>Ecdysozoa</taxon>
        <taxon>Nematoda</taxon>
        <taxon>Chromadorea</taxon>
        <taxon>Rhabditida</taxon>
        <taxon>Tylenchina</taxon>
        <taxon>Tylenchomorpha</taxon>
        <taxon>Tylenchoidea</taxon>
        <taxon>Meloidogynidae</taxon>
        <taxon>Meloidogyninae</taxon>
        <taxon>Meloidogyne</taxon>
    </lineage>
</organism>